<name>A0ABU7F0V1_9TELE</name>
<dbReference type="Proteomes" id="UP001352852">
    <property type="component" value="Unassembled WGS sequence"/>
</dbReference>
<dbReference type="InterPro" id="IPR036036">
    <property type="entry name" value="SOCS_box-like_dom_sf"/>
</dbReference>
<evidence type="ECO:0000256" key="2">
    <source>
        <dbReference type="ARBA" id="ARBA00022604"/>
    </source>
</evidence>
<evidence type="ECO:0000256" key="6">
    <source>
        <dbReference type="PROSITE-ProRule" id="PRU00191"/>
    </source>
</evidence>
<gene>
    <name evidence="9" type="ORF">CHARACLAT_006058</name>
</gene>
<comment type="pathway">
    <text evidence="1">Protein modification; protein ubiquitination.</text>
</comment>
<evidence type="ECO:0000313" key="9">
    <source>
        <dbReference type="EMBL" id="MED6292970.1"/>
    </source>
</evidence>
<keyword evidence="10" id="KW-1185">Reference proteome</keyword>
<evidence type="ECO:0000259" key="8">
    <source>
        <dbReference type="PROSITE" id="PS50225"/>
    </source>
</evidence>
<organism evidence="9 10">
    <name type="scientific">Characodon lateralis</name>
    <dbReference type="NCBI Taxonomy" id="208331"/>
    <lineage>
        <taxon>Eukaryota</taxon>
        <taxon>Metazoa</taxon>
        <taxon>Chordata</taxon>
        <taxon>Craniata</taxon>
        <taxon>Vertebrata</taxon>
        <taxon>Euteleostomi</taxon>
        <taxon>Actinopterygii</taxon>
        <taxon>Neopterygii</taxon>
        <taxon>Teleostei</taxon>
        <taxon>Neoteleostei</taxon>
        <taxon>Acanthomorphata</taxon>
        <taxon>Ovalentaria</taxon>
        <taxon>Atherinomorphae</taxon>
        <taxon>Cyprinodontiformes</taxon>
        <taxon>Goodeidae</taxon>
        <taxon>Characodon</taxon>
    </lineage>
</organism>
<evidence type="ECO:0000256" key="5">
    <source>
        <dbReference type="ARBA" id="ARBA00022999"/>
    </source>
</evidence>
<dbReference type="EMBL" id="JAHUTJ010074082">
    <property type="protein sequence ID" value="MED6292970.1"/>
    <property type="molecule type" value="Genomic_DNA"/>
</dbReference>
<dbReference type="PANTHER" id="PTHR10155">
    <property type="entry name" value="PHOSPHATIDYLINOSITOL 3-KINASE REGULATORY SUBUNIT"/>
    <property type="match status" value="1"/>
</dbReference>
<sequence>MLNSRTVQSDKHSFIPVSVSDTISCDSYPLLLSWARNNRSDIRLKTPAMAGEYTECARLLQVMGAAIAAAPRYFKNFIDTTFAGIFLGRQAAAVRTSAHPQAVFRCSLPAPLWMHQTLPPRGPGPGLASALGPLPLDQRAEAGGHGAMVVRPLAMSSVTPSESSRIQGSNLTPLHYKPFSSHEHYQQVMSSHRKLQESGFYWGAIGGREANCLLRTEPPGTFLVRDSSDCHHFFTLSVRTTRGTKNLRVHSEGRGFFLEPDPQNTEELPQFDCVLKLIAHYMGKGSDTGRTRDGANGGNKAEKGGTVYLIHTGGEKIPLELQKPLVNSLSSLQHMCRRTLNGAGLGELERTDQLPQTLRDFMEKYDAPI</sequence>
<dbReference type="PROSITE" id="PS50001">
    <property type="entry name" value="SH2"/>
    <property type="match status" value="1"/>
</dbReference>
<evidence type="ECO:0000256" key="1">
    <source>
        <dbReference type="ARBA" id="ARBA00004906"/>
    </source>
</evidence>
<keyword evidence="3" id="KW-0734">Signal transduction inhibitor</keyword>
<dbReference type="SMART" id="SM00252">
    <property type="entry name" value="SH2"/>
    <property type="match status" value="1"/>
</dbReference>
<dbReference type="InterPro" id="IPR001496">
    <property type="entry name" value="SOCS_box"/>
</dbReference>
<protein>
    <recommendedName>
        <fullName evidence="11">Suppressor of cytokine signaling 3</fullName>
    </recommendedName>
</protein>
<keyword evidence="4" id="KW-0833">Ubl conjugation pathway</keyword>
<dbReference type="SUPFAM" id="SSF158235">
    <property type="entry name" value="SOCS box-like"/>
    <property type="match status" value="1"/>
</dbReference>
<dbReference type="InterPro" id="IPR036860">
    <property type="entry name" value="SH2_dom_sf"/>
</dbReference>
<dbReference type="SMART" id="SM00253">
    <property type="entry name" value="SOCS"/>
    <property type="match status" value="1"/>
</dbReference>
<dbReference type="Pfam" id="PF00017">
    <property type="entry name" value="SH2"/>
    <property type="match status" value="1"/>
</dbReference>
<dbReference type="SUPFAM" id="SSF55550">
    <property type="entry name" value="SH2 domain"/>
    <property type="match status" value="1"/>
</dbReference>
<evidence type="ECO:0000259" key="7">
    <source>
        <dbReference type="PROSITE" id="PS50001"/>
    </source>
</evidence>
<dbReference type="PROSITE" id="PS50225">
    <property type="entry name" value="SOCS"/>
    <property type="match status" value="1"/>
</dbReference>
<evidence type="ECO:0000256" key="4">
    <source>
        <dbReference type="ARBA" id="ARBA00022786"/>
    </source>
</evidence>
<dbReference type="Gene3D" id="3.30.505.10">
    <property type="entry name" value="SH2 domain"/>
    <property type="match status" value="1"/>
</dbReference>
<keyword evidence="5 6" id="KW-0727">SH2 domain</keyword>
<evidence type="ECO:0000256" key="3">
    <source>
        <dbReference type="ARBA" id="ARBA00022700"/>
    </source>
</evidence>
<evidence type="ECO:0000313" key="10">
    <source>
        <dbReference type="Proteomes" id="UP001352852"/>
    </source>
</evidence>
<feature type="domain" description="SOCS box" evidence="8">
    <location>
        <begin position="320"/>
        <end position="368"/>
    </location>
</feature>
<feature type="domain" description="SH2" evidence="7">
    <location>
        <begin position="200"/>
        <end position="281"/>
    </location>
</feature>
<keyword evidence="2" id="KW-0341">Growth regulation</keyword>
<comment type="caution">
    <text evidence="9">The sequence shown here is derived from an EMBL/GenBank/DDBJ whole genome shotgun (WGS) entry which is preliminary data.</text>
</comment>
<dbReference type="PANTHER" id="PTHR10155:SF11">
    <property type="entry name" value="SUPPRESSOR OF CYTOKINE SIGNALING 3"/>
    <property type="match status" value="1"/>
</dbReference>
<accession>A0ABU7F0V1</accession>
<evidence type="ECO:0008006" key="11">
    <source>
        <dbReference type="Google" id="ProtNLM"/>
    </source>
</evidence>
<proteinExistence type="predicted"/>
<dbReference type="InterPro" id="IPR000980">
    <property type="entry name" value="SH2"/>
</dbReference>
<reference evidence="9 10" key="1">
    <citation type="submission" date="2021-06" db="EMBL/GenBank/DDBJ databases">
        <authorList>
            <person name="Palmer J.M."/>
        </authorList>
    </citation>
    <scope>NUCLEOTIDE SEQUENCE [LARGE SCALE GENOMIC DNA]</scope>
    <source>
        <strain evidence="9 10">CL_MEX2019</strain>
        <tissue evidence="9">Muscle</tissue>
    </source>
</reference>